<keyword evidence="8 13" id="KW-0472">Membrane</keyword>
<comment type="similarity">
    <text evidence="2">Belongs to the glutamate-gated ion channel (TC 1.A.10.1) family.</text>
</comment>
<keyword evidence="9" id="KW-0675">Receptor</keyword>
<evidence type="ECO:0000259" key="15">
    <source>
        <dbReference type="Pfam" id="PF10613"/>
    </source>
</evidence>
<keyword evidence="6 13" id="KW-1133">Transmembrane helix</keyword>
<dbReference type="Proteomes" id="UP001162156">
    <property type="component" value="Unassembled WGS sequence"/>
</dbReference>
<gene>
    <name evidence="16" type="ORF">NQ314_019002</name>
</gene>
<feature type="domain" description="Ionotropic glutamate receptor C-terminal" evidence="14">
    <location>
        <begin position="330"/>
        <end position="624"/>
    </location>
</feature>
<dbReference type="InterPro" id="IPR001320">
    <property type="entry name" value="Iontro_rcpt_C"/>
</dbReference>
<dbReference type="GO" id="GO:0050906">
    <property type="term" value="P:detection of stimulus involved in sensory perception"/>
    <property type="evidence" value="ECO:0007669"/>
    <property type="project" value="UniProtKB-ARBA"/>
</dbReference>
<evidence type="ECO:0000256" key="12">
    <source>
        <dbReference type="ARBA" id="ARBA00023303"/>
    </source>
</evidence>
<evidence type="ECO:0000256" key="10">
    <source>
        <dbReference type="ARBA" id="ARBA00023180"/>
    </source>
</evidence>
<evidence type="ECO:0000256" key="7">
    <source>
        <dbReference type="ARBA" id="ARBA00023065"/>
    </source>
</evidence>
<evidence type="ECO:0000259" key="14">
    <source>
        <dbReference type="Pfam" id="PF00060"/>
    </source>
</evidence>
<evidence type="ECO:0000256" key="11">
    <source>
        <dbReference type="ARBA" id="ARBA00023286"/>
    </source>
</evidence>
<dbReference type="EMBL" id="JANEYF010005380">
    <property type="protein sequence ID" value="KAJ8928413.1"/>
    <property type="molecule type" value="Genomic_DNA"/>
</dbReference>
<evidence type="ECO:0000256" key="2">
    <source>
        <dbReference type="ARBA" id="ARBA00008685"/>
    </source>
</evidence>
<dbReference type="SUPFAM" id="SSF53850">
    <property type="entry name" value="Periplasmic binding protein-like II"/>
    <property type="match status" value="1"/>
</dbReference>
<evidence type="ECO:0000313" key="16">
    <source>
        <dbReference type="EMBL" id="KAJ8928413.1"/>
    </source>
</evidence>
<evidence type="ECO:0000256" key="3">
    <source>
        <dbReference type="ARBA" id="ARBA00022448"/>
    </source>
</evidence>
<dbReference type="InterPro" id="IPR052192">
    <property type="entry name" value="Insect_Ionotropic_Sensory_Rcpt"/>
</dbReference>
<evidence type="ECO:0000256" key="9">
    <source>
        <dbReference type="ARBA" id="ARBA00023170"/>
    </source>
</evidence>
<evidence type="ECO:0000256" key="4">
    <source>
        <dbReference type="ARBA" id="ARBA00022475"/>
    </source>
</evidence>
<comment type="subcellular location">
    <subcellularLocation>
        <location evidence="1">Cell membrane</location>
        <topology evidence="1">Multi-pass membrane protein</topology>
    </subcellularLocation>
</comment>
<dbReference type="Gene3D" id="3.40.190.10">
    <property type="entry name" value="Periplasmic binding protein-like II"/>
    <property type="match status" value="1"/>
</dbReference>
<dbReference type="Pfam" id="PF10613">
    <property type="entry name" value="Lig_chan-Glu_bd"/>
    <property type="match status" value="1"/>
</dbReference>
<keyword evidence="3" id="KW-0813">Transport</keyword>
<dbReference type="GO" id="GO:0005886">
    <property type="term" value="C:plasma membrane"/>
    <property type="evidence" value="ECO:0007669"/>
    <property type="project" value="UniProtKB-SubCell"/>
</dbReference>
<dbReference type="PANTHER" id="PTHR42643">
    <property type="entry name" value="IONOTROPIC RECEPTOR 20A-RELATED"/>
    <property type="match status" value="1"/>
</dbReference>
<feature type="transmembrane region" description="Helical" evidence="13">
    <location>
        <begin position="398"/>
        <end position="417"/>
    </location>
</feature>
<dbReference type="Pfam" id="PF00060">
    <property type="entry name" value="Lig_chan"/>
    <property type="match status" value="1"/>
</dbReference>
<keyword evidence="10" id="KW-0325">Glycoprotein</keyword>
<keyword evidence="17" id="KW-1185">Reference proteome</keyword>
<reference evidence="16" key="1">
    <citation type="journal article" date="2023" name="Insect Mol. Biol.">
        <title>Genome sequencing provides insights into the evolution of gene families encoding plant cell wall-degrading enzymes in longhorned beetles.</title>
        <authorList>
            <person name="Shin N.R."/>
            <person name="Okamura Y."/>
            <person name="Kirsch R."/>
            <person name="Pauchet Y."/>
        </authorList>
    </citation>
    <scope>NUCLEOTIDE SEQUENCE</scope>
    <source>
        <strain evidence="16">RBIC_L_NR</strain>
    </source>
</reference>
<keyword evidence="11" id="KW-1071">Ligand-gated ion channel</keyword>
<keyword evidence="5 13" id="KW-0812">Transmembrane</keyword>
<comment type="caution">
    <text evidence="16">The sequence shown here is derived from an EMBL/GenBank/DDBJ whole genome shotgun (WGS) entry which is preliminary data.</text>
</comment>
<dbReference type="AlphaFoldDB" id="A0AAV8WQ03"/>
<feature type="domain" description="Ionotropic glutamate receptor L-glutamate and glycine-binding" evidence="15">
    <location>
        <begin position="230"/>
        <end position="302"/>
    </location>
</feature>
<sequence length="693" mass="80865">GIEDMRNEYGGDLATAVFDIINGFPLQKISVCFDNHTDPNFIQLLLKLLSDHDISFRLFNLTTLDIQEKYFDFLSHHTENYLEAYTIFFGKHRLYEHILLEIYDRNYIRRNLIYIFHWGKVPFKRYFLRNIHYAMKIYAITNPRNDTFRLFYSQATSHREHHLDMINWWNHGKGLFSHPTFPIIKSVYTDFKGKNFLVPVLHKPPWHFVHYINNSLNSNSSFSNNTIEVLGGRDDRILSLLSKKLNFRYNYFDPPERIQGTSDSGSGEFNGVIGLIWRREADLFIGDVALTYERSGFVEFSFITLADSGAFVTHAPSKLNEALALLRPFQWQVWPAIGVTFFVVGPILYAIIALPNIWQPRFRVRSHARLFFDCTWFTVTILLKQTGREPSSSHKARFFIMLLSISATYVITDMYSANLTSLLARPGREKAINNLYQLETAMKSRGYNLFVENHSSSYGLLENGTGIYARLWELMERNQDENFIVESVEEGVKLVRDSTNNAVMAGRETLYFDIQRFGPSNFHLSEKLNTAYSAIAFQLGCPYTEEFNKILMAMFEAGIITKMTENEYEKLGKQKELSRELEDSVVPEVKIETRRKGKMNEDNEKLKPISIKMLQGTFYLLCFGSAFSGLILVAEILIHKHQKKYKPKNKRLVAMRKFTKLIRFKINKLRLSVRRFYRNVMHDAFVTTLEYVE</sequence>
<feature type="transmembrane region" description="Helical" evidence="13">
    <location>
        <begin position="333"/>
        <end position="358"/>
    </location>
</feature>
<evidence type="ECO:0000256" key="5">
    <source>
        <dbReference type="ARBA" id="ARBA00022692"/>
    </source>
</evidence>
<keyword evidence="7" id="KW-0406">Ion transport</keyword>
<dbReference type="FunFam" id="1.10.287.70:FF:000283">
    <property type="entry name" value="Ionotropic receptor 40a"/>
    <property type="match status" value="1"/>
</dbReference>
<keyword evidence="12" id="KW-0407">Ion channel</keyword>
<dbReference type="Gene3D" id="1.10.287.70">
    <property type="match status" value="1"/>
</dbReference>
<dbReference type="PANTHER" id="PTHR42643:SF30">
    <property type="entry name" value="IONOTROPIC RECEPTOR 40A-RELATED"/>
    <property type="match status" value="1"/>
</dbReference>
<evidence type="ECO:0000256" key="1">
    <source>
        <dbReference type="ARBA" id="ARBA00004651"/>
    </source>
</evidence>
<feature type="non-terminal residue" evidence="16">
    <location>
        <position position="1"/>
    </location>
</feature>
<name>A0AAV8WQ03_9CUCU</name>
<dbReference type="InterPro" id="IPR019594">
    <property type="entry name" value="Glu/Gly-bd"/>
</dbReference>
<feature type="transmembrane region" description="Helical" evidence="13">
    <location>
        <begin position="618"/>
        <end position="638"/>
    </location>
</feature>
<accession>A0AAV8WQ03</accession>
<evidence type="ECO:0000256" key="8">
    <source>
        <dbReference type="ARBA" id="ARBA00023136"/>
    </source>
</evidence>
<organism evidence="16 17">
    <name type="scientific">Rhamnusium bicolor</name>
    <dbReference type="NCBI Taxonomy" id="1586634"/>
    <lineage>
        <taxon>Eukaryota</taxon>
        <taxon>Metazoa</taxon>
        <taxon>Ecdysozoa</taxon>
        <taxon>Arthropoda</taxon>
        <taxon>Hexapoda</taxon>
        <taxon>Insecta</taxon>
        <taxon>Pterygota</taxon>
        <taxon>Neoptera</taxon>
        <taxon>Endopterygota</taxon>
        <taxon>Coleoptera</taxon>
        <taxon>Polyphaga</taxon>
        <taxon>Cucujiformia</taxon>
        <taxon>Chrysomeloidea</taxon>
        <taxon>Cerambycidae</taxon>
        <taxon>Lepturinae</taxon>
        <taxon>Rhagiini</taxon>
        <taxon>Rhamnusium</taxon>
    </lineage>
</organism>
<dbReference type="GO" id="GO:0015276">
    <property type="term" value="F:ligand-gated monoatomic ion channel activity"/>
    <property type="evidence" value="ECO:0007669"/>
    <property type="project" value="InterPro"/>
</dbReference>
<proteinExistence type="inferred from homology"/>
<keyword evidence="4" id="KW-1003">Cell membrane</keyword>
<evidence type="ECO:0000313" key="17">
    <source>
        <dbReference type="Proteomes" id="UP001162156"/>
    </source>
</evidence>
<protein>
    <submittedName>
        <fullName evidence="16">Uncharacterized protein</fullName>
    </submittedName>
</protein>
<evidence type="ECO:0000256" key="6">
    <source>
        <dbReference type="ARBA" id="ARBA00022989"/>
    </source>
</evidence>
<evidence type="ECO:0000256" key="13">
    <source>
        <dbReference type="SAM" id="Phobius"/>
    </source>
</evidence>